<accession>A0ABU7W5K9</accession>
<evidence type="ECO:0000313" key="3">
    <source>
        <dbReference type="Proteomes" id="UP001356704"/>
    </source>
</evidence>
<reference evidence="2 3" key="1">
    <citation type="submission" date="2024-02" db="EMBL/GenBank/DDBJ databases">
        <title>Winogradskyella poriferorum JCM 12885.</title>
        <authorList>
            <person name="Zhang D.-F."/>
            <person name="Fu Z.-Y."/>
        </authorList>
    </citation>
    <scope>NUCLEOTIDE SEQUENCE [LARGE SCALE GENOMIC DNA]</scope>
    <source>
        <strain evidence="2 3">JCM 12885</strain>
    </source>
</reference>
<evidence type="ECO:0000256" key="1">
    <source>
        <dbReference type="SAM" id="SignalP"/>
    </source>
</evidence>
<name>A0ABU7W5K9_9FLAO</name>
<evidence type="ECO:0000313" key="2">
    <source>
        <dbReference type="EMBL" id="MEF3078950.1"/>
    </source>
</evidence>
<gene>
    <name evidence="2" type="ORF">V1468_08050</name>
</gene>
<evidence type="ECO:0008006" key="4">
    <source>
        <dbReference type="Google" id="ProtNLM"/>
    </source>
</evidence>
<sequence length="148" mass="17668">MKQKITILILTFFTVSNLFAQDSPDEIVEAFFTKYKDEGSTVAINYLYDLNDWISKSSDDVIALKNQMNNLTEDYVGKYYGYEHILDKHLSDCYELKSFVVKYERQPLRFTFQFYKPNDKWMFHGFSFDTNLTEEIKESARLHNNRLH</sequence>
<dbReference type="Proteomes" id="UP001356704">
    <property type="component" value="Unassembled WGS sequence"/>
</dbReference>
<keyword evidence="1" id="KW-0732">Signal</keyword>
<feature type="chain" id="PRO_5046984916" description="DUF3887 domain-containing protein" evidence="1">
    <location>
        <begin position="21"/>
        <end position="148"/>
    </location>
</feature>
<dbReference type="EMBL" id="JAZHOU010000002">
    <property type="protein sequence ID" value="MEF3078950.1"/>
    <property type="molecule type" value="Genomic_DNA"/>
</dbReference>
<keyword evidence="3" id="KW-1185">Reference proteome</keyword>
<dbReference type="RefSeq" id="WP_331809723.1">
    <property type="nucleotide sequence ID" value="NZ_JAZHOU010000002.1"/>
</dbReference>
<feature type="signal peptide" evidence="1">
    <location>
        <begin position="1"/>
        <end position="20"/>
    </location>
</feature>
<comment type="caution">
    <text evidence="2">The sequence shown here is derived from an EMBL/GenBank/DDBJ whole genome shotgun (WGS) entry which is preliminary data.</text>
</comment>
<organism evidence="2 3">
    <name type="scientific">Winogradskyella poriferorum</name>
    <dbReference type="NCBI Taxonomy" id="307627"/>
    <lineage>
        <taxon>Bacteria</taxon>
        <taxon>Pseudomonadati</taxon>
        <taxon>Bacteroidota</taxon>
        <taxon>Flavobacteriia</taxon>
        <taxon>Flavobacteriales</taxon>
        <taxon>Flavobacteriaceae</taxon>
        <taxon>Winogradskyella</taxon>
    </lineage>
</organism>
<protein>
    <recommendedName>
        <fullName evidence="4">DUF3887 domain-containing protein</fullName>
    </recommendedName>
</protein>
<proteinExistence type="predicted"/>